<evidence type="ECO:0000313" key="3">
    <source>
        <dbReference type="Proteomes" id="UP000246635"/>
    </source>
</evidence>
<dbReference type="OrthoDB" id="1846249at2"/>
<name>A0A2V2YP40_9BACL</name>
<organism evidence="2 3">
    <name type="scientific">Paenibacillus cellulosilyticus</name>
    <dbReference type="NCBI Taxonomy" id="375489"/>
    <lineage>
        <taxon>Bacteria</taxon>
        <taxon>Bacillati</taxon>
        <taxon>Bacillota</taxon>
        <taxon>Bacilli</taxon>
        <taxon>Bacillales</taxon>
        <taxon>Paenibacillaceae</taxon>
        <taxon>Paenibacillus</taxon>
    </lineage>
</organism>
<evidence type="ECO:0000259" key="1">
    <source>
        <dbReference type="Pfam" id="PF16804"/>
    </source>
</evidence>
<keyword evidence="3" id="KW-1185">Reference proteome</keyword>
<proteinExistence type="predicted"/>
<accession>A0A2V2YP40</accession>
<protein>
    <submittedName>
        <fullName evidence="2">Uncharacterized protein DUF5071</fullName>
    </submittedName>
</protein>
<feature type="domain" description="DUF5071" evidence="1">
    <location>
        <begin position="58"/>
        <end position="105"/>
    </location>
</feature>
<dbReference type="Pfam" id="PF16804">
    <property type="entry name" value="DUF5071"/>
    <property type="match status" value="1"/>
</dbReference>
<reference evidence="2 3" key="1">
    <citation type="submission" date="2018-05" db="EMBL/GenBank/DDBJ databases">
        <title>Genomic Encyclopedia of Type Strains, Phase III (KMG-III): the genomes of soil and plant-associated and newly described type strains.</title>
        <authorList>
            <person name="Whitman W."/>
        </authorList>
    </citation>
    <scope>NUCLEOTIDE SEQUENCE [LARGE SCALE GENOMIC DNA]</scope>
    <source>
        <strain evidence="2 3">CECT 5696</strain>
    </source>
</reference>
<gene>
    <name evidence="2" type="ORF">DFQ01_13042</name>
</gene>
<sequence length="167" mass="19744">MQDLNKLIMELSWNNSDEMRERAIEQLLFIKDRDMHLLLQPNGKDLWDGAAEVITRFGYPRIKIIIPMMLEWLQDMNWPGSERIAQVLNSIGNPLVPYVQAVMKDHPSVPCDEFNRGVKELIYYPEKFRKHLEENKVASQYCNHKSSLQNYLMEIEELREELSDFTS</sequence>
<dbReference type="Proteomes" id="UP000246635">
    <property type="component" value="Unassembled WGS sequence"/>
</dbReference>
<dbReference type="InterPro" id="IPR031837">
    <property type="entry name" value="DUF5071"/>
</dbReference>
<dbReference type="EMBL" id="QGTQ01000030">
    <property type="protein sequence ID" value="PWV94477.1"/>
    <property type="molecule type" value="Genomic_DNA"/>
</dbReference>
<comment type="caution">
    <text evidence="2">The sequence shown here is derived from an EMBL/GenBank/DDBJ whole genome shotgun (WGS) entry which is preliminary data.</text>
</comment>
<dbReference type="RefSeq" id="WP_110046707.1">
    <property type="nucleotide sequence ID" value="NZ_CP054612.1"/>
</dbReference>
<dbReference type="Gene3D" id="1.25.40.750">
    <property type="entry name" value="Domain of unknown function DUF5071"/>
    <property type="match status" value="1"/>
</dbReference>
<dbReference type="InterPro" id="IPR038692">
    <property type="entry name" value="Cthe_2751_sf"/>
</dbReference>
<evidence type="ECO:0000313" key="2">
    <source>
        <dbReference type="EMBL" id="PWV94477.1"/>
    </source>
</evidence>
<dbReference type="AlphaFoldDB" id="A0A2V2YP40"/>